<proteinExistence type="predicted"/>
<dbReference type="GO" id="GO:0005524">
    <property type="term" value="F:ATP binding"/>
    <property type="evidence" value="ECO:0007669"/>
    <property type="project" value="InterPro"/>
</dbReference>
<sequence>MPSRRRRRTDAAASPEPQRPTQAGDMFHWSILFPVAHWDLAPQEENEWNGGDIAINQIQSYKWLQARARSLGTRGFLLIQQLAPLNRLLLVHDLYTEELVINKRVRKYLKRSDLATLYPERKDIRQRLPRRLQMYAHPIPGDIRFARISGDHRDPRVEVRLPDEPYFQKLYAYGFPHDQMYGHLDHGMVEKDGRATEEVYNASLYYEYLNGGSLEHAIMRINWGEGERARCVEEPFIWHLIEQLSRALLYLHWGVERQGNERNEDGERIPRNWQPVCHRWLTMDNIMLHWPEYGEEGYEESMDGRLPRVVLTNFDNAARKGEEPHDNGIIHFGRLTLPKDRILEARYGVSPRDRVWQMEEPDTWQDIYAMGKLLRRILLDRRRPGLYDIQMRGQKNWFNSETYDLAPFAQSRGGPYSDELIDAIRWFESTGPDGEVTEWKGNARFTEDEKPGRLNSVAGLEDQLLEEAESHVETFRENEPPVAANQISIATVRPPDLRHYHMPFRTRRIREKDAENEMQVMMESLNGPAYKVVVEYGHEHENARLAKTDKMRELEEKRAAEEREIDRRAENMFRTVPDSLLGKEVQEEERKDYRGRLRKRKDREFRDETMRLVGKKIKKARKRRERKERQQEEGEAADGSEWEG</sequence>
<protein>
    <recommendedName>
        <fullName evidence="3">Protein kinase domain-containing protein</fullName>
    </recommendedName>
</protein>
<dbReference type="SUPFAM" id="SSF56112">
    <property type="entry name" value="Protein kinase-like (PK-like)"/>
    <property type="match status" value="1"/>
</dbReference>
<organism evidence="4 5">
    <name type="scientific">Neurospora hispaniola</name>
    <dbReference type="NCBI Taxonomy" id="588809"/>
    <lineage>
        <taxon>Eukaryota</taxon>
        <taxon>Fungi</taxon>
        <taxon>Dikarya</taxon>
        <taxon>Ascomycota</taxon>
        <taxon>Pezizomycotina</taxon>
        <taxon>Sordariomycetes</taxon>
        <taxon>Sordariomycetidae</taxon>
        <taxon>Sordariales</taxon>
        <taxon>Sordariaceae</taxon>
        <taxon>Neurospora</taxon>
    </lineage>
</organism>
<evidence type="ECO:0000259" key="3">
    <source>
        <dbReference type="PROSITE" id="PS50011"/>
    </source>
</evidence>
<dbReference type="GeneID" id="87878385"/>
<feature type="compositionally biased region" description="Acidic residues" evidence="2">
    <location>
        <begin position="633"/>
        <end position="644"/>
    </location>
</feature>
<dbReference type="EMBL" id="JAULSX010000010">
    <property type="protein sequence ID" value="KAK3485251.1"/>
    <property type="molecule type" value="Genomic_DNA"/>
</dbReference>
<keyword evidence="1" id="KW-0175">Coiled coil</keyword>
<name>A0AAJ0MM30_9PEZI</name>
<feature type="compositionally biased region" description="Basic and acidic residues" evidence="2">
    <location>
        <begin position="586"/>
        <end position="595"/>
    </location>
</feature>
<reference evidence="4 5" key="1">
    <citation type="journal article" date="2023" name="Mol. Phylogenet. Evol.">
        <title>Genome-scale phylogeny and comparative genomics of the fungal order Sordariales.</title>
        <authorList>
            <person name="Hensen N."/>
            <person name="Bonometti L."/>
            <person name="Westerberg I."/>
            <person name="Brannstrom I.O."/>
            <person name="Guillou S."/>
            <person name="Cros-Aarteil S."/>
            <person name="Calhoun S."/>
            <person name="Haridas S."/>
            <person name="Kuo A."/>
            <person name="Mondo S."/>
            <person name="Pangilinan J."/>
            <person name="Riley R."/>
            <person name="LaButti K."/>
            <person name="Andreopoulos B."/>
            <person name="Lipzen A."/>
            <person name="Chen C."/>
            <person name="Yan M."/>
            <person name="Daum C."/>
            <person name="Ng V."/>
            <person name="Clum A."/>
            <person name="Steindorff A."/>
            <person name="Ohm R.A."/>
            <person name="Martin F."/>
            <person name="Silar P."/>
            <person name="Natvig D.O."/>
            <person name="Lalanne C."/>
            <person name="Gautier V."/>
            <person name="Ament-Velasquez S.L."/>
            <person name="Kruys A."/>
            <person name="Hutchinson M.I."/>
            <person name="Powell A.J."/>
            <person name="Barry K."/>
            <person name="Miller A.N."/>
            <person name="Grigoriev I.V."/>
            <person name="Debuchy R."/>
            <person name="Gladieux P."/>
            <person name="Hiltunen Thoren M."/>
            <person name="Johannesson H."/>
        </authorList>
    </citation>
    <scope>NUCLEOTIDE SEQUENCE [LARGE SCALE GENOMIC DNA]</scope>
    <source>
        <strain evidence="4 5">FGSC 10403</strain>
    </source>
</reference>
<dbReference type="PROSITE" id="PS50011">
    <property type="entry name" value="PROTEIN_KINASE_DOM"/>
    <property type="match status" value="1"/>
</dbReference>
<dbReference type="Proteomes" id="UP001285908">
    <property type="component" value="Unassembled WGS sequence"/>
</dbReference>
<keyword evidence="5" id="KW-1185">Reference proteome</keyword>
<evidence type="ECO:0000256" key="2">
    <source>
        <dbReference type="SAM" id="MobiDB-lite"/>
    </source>
</evidence>
<dbReference type="GO" id="GO:0004672">
    <property type="term" value="F:protein kinase activity"/>
    <property type="evidence" value="ECO:0007669"/>
    <property type="project" value="InterPro"/>
</dbReference>
<gene>
    <name evidence="4" type="ORF">B0T23DRAFT_44124</name>
</gene>
<dbReference type="AlphaFoldDB" id="A0AAJ0MM30"/>
<evidence type="ECO:0000256" key="1">
    <source>
        <dbReference type="SAM" id="Coils"/>
    </source>
</evidence>
<feature type="region of interest" description="Disordered" evidence="2">
    <location>
        <begin position="586"/>
        <end position="605"/>
    </location>
</feature>
<feature type="region of interest" description="Disordered" evidence="2">
    <location>
        <begin position="616"/>
        <end position="644"/>
    </location>
</feature>
<feature type="coiled-coil region" evidence="1">
    <location>
        <begin position="544"/>
        <end position="571"/>
    </location>
</feature>
<feature type="compositionally biased region" description="Basic residues" evidence="2">
    <location>
        <begin position="616"/>
        <end position="626"/>
    </location>
</feature>
<evidence type="ECO:0000313" key="4">
    <source>
        <dbReference type="EMBL" id="KAK3485251.1"/>
    </source>
</evidence>
<dbReference type="InterPro" id="IPR011009">
    <property type="entry name" value="Kinase-like_dom_sf"/>
</dbReference>
<feature type="domain" description="Protein kinase" evidence="3">
    <location>
        <begin position="65"/>
        <end position="504"/>
    </location>
</feature>
<dbReference type="InterPro" id="IPR000719">
    <property type="entry name" value="Prot_kinase_dom"/>
</dbReference>
<dbReference type="Gene3D" id="1.10.510.10">
    <property type="entry name" value="Transferase(Phosphotransferase) domain 1"/>
    <property type="match status" value="1"/>
</dbReference>
<comment type="caution">
    <text evidence="4">The sequence shown here is derived from an EMBL/GenBank/DDBJ whole genome shotgun (WGS) entry which is preliminary data.</text>
</comment>
<accession>A0AAJ0MM30</accession>
<dbReference type="RefSeq" id="XP_062688155.1">
    <property type="nucleotide sequence ID" value="XM_062840763.1"/>
</dbReference>
<feature type="region of interest" description="Disordered" evidence="2">
    <location>
        <begin position="1"/>
        <end position="23"/>
    </location>
</feature>
<evidence type="ECO:0000313" key="5">
    <source>
        <dbReference type="Proteomes" id="UP001285908"/>
    </source>
</evidence>